<proteinExistence type="predicted"/>
<dbReference type="InterPro" id="IPR052895">
    <property type="entry name" value="HetReg/Transcr_Mod"/>
</dbReference>
<organism evidence="3 4">
    <name type="scientific">Microthyrium microscopicum</name>
    <dbReference type="NCBI Taxonomy" id="703497"/>
    <lineage>
        <taxon>Eukaryota</taxon>
        <taxon>Fungi</taxon>
        <taxon>Dikarya</taxon>
        <taxon>Ascomycota</taxon>
        <taxon>Pezizomycotina</taxon>
        <taxon>Dothideomycetes</taxon>
        <taxon>Dothideomycetes incertae sedis</taxon>
        <taxon>Microthyriales</taxon>
        <taxon>Microthyriaceae</taxon>
        <taxon>Microthyrium</taxon>
    </lineage>
</organism>
<evidence type="ECO:0000313" key="4">
    <source>
        <dbReference type="Proteomes" id="UP000799302"/>
    </source>
</evidence>
<dbReference type="Pfam" id="PF06985">
    <property type="entry name" value="HET"/>
    <property type="match status" value="1"/>
</dbReference>
<evidence type="ECO:0000313" key="3">
    <source>
        <dbReference type="EMBL" id="KAF2664521.1"/>
    </source>
</evidence>
<dbReference type="EMBL" id="MU004242">
    <property type="protein sequence ID" value="KAF2664521.1"/>
    <property type="molecule type" value="Genomic_DNA"/>
</dbReference>
<dbReference type="Proteomes" id="UP000799302">
    <property type="component" value="Unassembled WGS sequence"/>
</dbReference>
<evidence type="ECO:0000259" key="2">
    <source>
        <dbReference type="Pfam" id="PF06985"/>
    </source>
</evidence>
<feature type="domain" description="Heterokaryon incompatibility" evidence="2">
    <location>
        <begin position="49"/>
        <end position="197"/>
    </location>
</feature>
<dbReference type="PANTHER" id="PTHR24148">
    <property type="entry name" value="ANKYRIN REPEAT DOMAIN-CONTAINING PROTEIN 39 HOMOLOG-RELATED"/>
    <property type="match status" value="1"/>
</dbReference>
<gene>
    <name evidence="3" type="ORF">BT63DRAFT_460011</name>
</gene>
<dbReference type="PANTHER" id="PTHR24148:SF73">
    <property type="entry name" value="HET DOMAIN PROTEIN (AFU_ORTHOLOGUE AFUA_8G01020)"/>
    <property type="match status" value="1"/>
</dbReference>
<reference evidence="3" key="1">
    <citation type="journal article" date="2020" name="Stud. Mycol.">
        <title>101 Dothideomycetes genomes: a test case for predicting lifestyles and emergence of pathogens.</title>
        <authorList>
            <person name="Haridas S."/>
            <person name="Albert R."/>
            <person name="Binder M."/>
            <person name="Bloem J."/>
            <person name="Labutti K."/>
            <person name="Salamov A."/>
            <person name="Andreopoulos B."/>
            <person name="Baker S."/>
            <person name="Barry K."/>
            <person name="Bills G."/>
            <person name="Bluhm B."/>
            <person name="Cannon C."/>
            <person name="Castanera R."/>
            <person name="Culley D."/>
            <person name="Daum C."/>
            <person name="Ezra D."/>
            <person name="Gonzalez J."/>
            <person name="Henrissat B."/>
            <person name="Kuo A."/>
            <person name="Liang C."/>
            <person name="Lipzen A."/>
            <person name="Lutzoni F."/>
            <person name="Magnuson J."/>
            <person name="Mondo S."/>
            <person name="Nolan M."/>
            <person name="Ohm R."/>
            <person name="Pangilinan J."/>
            <person name="Park H.-J."/>
            <person name="Ramirez L."/>
            <person name="Alfaro M."/>
            <person name="Sun H."/>
            <person name="Tritt A."/>
            <person name="Yoshinaga Y."/>
            <person name="Zwiers L.-H."/>
            <person name="Turgeon B."/>
            <person name="Goodwin S."/>
            <person name="Spatafora J."/>
            <person name="Crous P."/>
            <person name="Grigoriev I."/>
        </authorList>
    </citation>
    <scope>NUCLEOTIDE SEQUENCE</scope>
    <source>
        <strain evidence="3">CBS 115976</strain>
    </source>
</reference>
<name>A0A6A6TYW8_9PEZI</name>
<dbReference type="OrthoDB" id="3553147at2759"/>
<evidence type="ECO:0000256" key="1">
    <source>
        <dbReference type="SAM" id="MobiDB-lite"/>
    </source>
</evidence>
<protein>
    <recommendedName>
        <fullName evidence="2">Heterokaryon incompatibility domain-containing protein</fullName>
    </recommendedName>
</protein>
<sequence length="628" mass="71148">MASKFQHVSLSPGRKARIVYLQPSTEFDSPIHCHLKEFSLDRPQATAPYEALSYVWGNTAETHKIQCDGQPLFVTYNCSVALRYLRHMTRERALWVDCICINQFSNTEKSNQVKVMGEIYQNAQRVLVWLGEGNEEITKLIRKLRFKGSFLSSFYRGKVPSSFGLRPFSKDMKSPAQQAFVSVLEHDWFKRAWTLQESSVATHIIILYGTIGLEWNQFVFCVHYWSSSFSRHVWRPMSAIRSREMYQARLHGKEKSSPNSRPPTRGQLNLRNGPDFGVDPSKTASINGVALLQLSIFRAATDPRDKIYALHHMLTSVGVKMQDPDYDLAPQSVYEQVTVALIESSQSLWILENVFSPQRMPGLPSWVPDFSQETAPHELLNDYQHFFDGYSPSVASQSRLILDGKIIHLIKTVAERIPTPQTRSNLNINLSLEGGARCIARWAALALNPRSDGTIEQSMRNLCLNLLHPNFEDNTNSTQRRQILEDGFDGFLDTIRRCYDSKPKPPFKRSILKNSTTSIIQGQAPDHLFSAIWKESMPPASKALVDAMITGGLGQRLFCTSNETFGLCQTDIKPDDLVVLFPGTTAPMILRCVGENFRLVGRASIFGIEKSAWPHRHAERGMETFTLV</sequence>
<accession>A0A6A6TYW8</accession>
<dbReference type="AlphaFoldDB" id="A0A6A6TYW8"/>
<dbReference type="InterPro" id="IPR010730">
    <property type="entry name" value="HET"/>
</dbReference>
<feature type="region of interest" description="Disordered" evidence="1">
    <location>
        <begin position="250"/>
        <end position="272"/>
    </location>
</feature>
<keyword evidence="4" id="KW-1185">Reference proteome</keyword>